<evidence type="ECO:0008006" key="3">
    <source>
        <dbReference type="Google" id="ProtNLM"/>
    </source>
</evidence>
<feature type="region of interest" description="Disordered" evidence="1">
    <location>
        <begin position="80"/>
        <end position="124"/>
    </location>
</feature>
<gene>
    <name evidence="2" type="ORF">Tci_043493</name>
</gene>
<reference evidence="2" key="1">
    <citation type="journal article" date="2019" name="Sci. Rep.">
        <title>Draft genome of Tanacetum cinerariifolium, the natural source of mosquito coil.</title>
        <authorList>
            <person name="Yamashiro T."/>
            <person name="Shiraishi A."/>
            <person name="Satake H."/>
            <person name="Nakayama K."/>
        </authorList>
    </citation>
    <scope>NUCLEOTIDE SEQUENCE</scope>
</reference>
<proteinExistence type="predicted"/>
<dbReference type="EMBL" id="BKCJ010006319">
    <property type="protein sequence ID" value="GEU71515.1"/>
    <property type="molecule type" value="Genomic_DNA"/>
</dbReference>
<accession>A0A6L2MH48</accession>
<evidence type="ECO:0000256" key="1">
    <source>
        <dbReference type="SAM" id="MobiDB-lite"/>
    </source>
</evidence>
<organism evidence="2">
    <name type="scientific">Tanacetum cinerariifolium</name>
    <name type="common">Dalmatian daisy</name>
    <name type="synonym">Chrysanthemum cinerariifolium</name>
    <dbReference type="NCBI Taxonomy" id="118510"/>
    <lineage>
        <taxon>Eukaryota</taxon>
        <taxon>Viridiplantae</taxon>
        <taxon>Streptophyta</taxon>
        <taxon>Embryophyta</taxon>
        <taxon>Tracheophyta</taxon>
        <taxon>Spermatophyta</taxon>
        <taxon>Magnoliopsida</taxon>
        <taxon>eudicotyledons</taxon>
        <taxon>Gunneridae</taxon>
        <taxon>Pentapetalae</taxon>
        <taxon>asterids</taxon>
        <taxon>campanulids</taxon>
        <taxon>Asterales</taxon>
        <taxon>Asteraceae</taxon>
        <taxon>Asteroideae</taxon>
        <taxon>Anthemideae</taxon>
        <taxon>Anthemidinae</taxon>
        <taxon>Tanacetum</taxon>
    </lineage>
</organism>
<name>A0A6L2MH48_TANCI</name>
<protein>
    <recommendedName>
        <fullName evidence="3">Xylulose kinase-1</fullName>
    </recommendedName>
</protein>
<sequence>MSSTFTNTHNMVSILNKSEASEGFDQIIDLLNGSYIQYSLTVNPHIYVSCIKQFWNTVTVKQSNDVTRLQALVDRKKVQGNDNDAAQGADTTVLGDNVQDQSILSPDPPTSPPQPPQDIPSTSQEALDACAAFTRRVEHLEYDKVAQYLEITKLNTRMKNLERANKGRMIADSERDEGIALMDNEGTEKKAKDAQVAGDEQVKGRQAEIYQIDMDHASKVLRMQEDELEVQEVVKVVITVKLITKVVAAVSESVTAASSTTDVVPVATITAALVRVATASTKRKKGVVIRDLEEESTVKIPDETKSKDKGKGIMVEEPNPMKKKQQVEMDEEYARKLHEEINQYIDWDVAIDHVKQKAKEDPYVQRYQVIKKRPQTAAQAQRNMIMYLKNTVGFRLDYFKGMSYDDMRSIFEAKFNSNIKFLLKSKEQKEVEQNRALESINKTPAQKAAKRRKLNEEVDDLKQHLEIVPDEDDDVYTEATPLPRKVLVVDYQIIQLKNKPRYKIIRADGTHQLYVSFITLLKNFDREDLDSLWSIVKERFSTSKLNNYFDDYLLTTLRAMFGRPNRQDQV</sequence>
<dbReference type="AlphaFoldDB" id="A0A6L2MH48"/>
<comment type="caution">
    <text evidence="2">The sequence shown here is derived from an EMBL/GenBank/DDBJ whole genome shotgun (WGS) entry which is preliminary data.</text>
</comment>
<evidence type="ECO:0000313" key="2">
    <source>
        <dbReference type="EMBL" id="GEU71515.1"/>
    </source>
</evidence>
<feature type="compositionally biased region" description="Pro residues" evidence="1">
    <location>
        <begin position="106"/>
        <end position="118"/>
    </location>
</feature>